<dbReference type="GO" id="GO:0006508">
    <property type="term" value="P:proteolysis"/>
    <property type="evidence" value="ECO:0007669"/>
    <property type="project" value="InterPro"/>
</dbReference>
<proteinExistence type="predicted"/>
<keyword evidence="1" id="KW-0808">Transferase</keyword>
<reference evidence="5 6" key="1">
    <citation type="submission" date="2017-11" db="EMBL/GenBank/DDBJ databases">
        <title>De novo assembly and phasing of dikaryotic genomes from two isolates of Puccinia coronata f. sp. avenae, the causal agent of oat crown rust.</title>
        <authorList>
            <person name="Miller M.E."/>
            <person name="Zhang Y."/>
            <person name="Omidvar V."/>
            <person name="Sperschneider J."/>
            <person name="Schwessinger B."/>
            <person name="Raley C."/>
            <person name="Palmer J.M."/>
            <person name="Garnica D."/>
            <person name="Upadhyaya N."/>
            <person name="Rathjen J."/>
            <person name="Taylor J.M."/>
            <person name="Park R.F."/>
            <person name="Dodds P.N."/>
            <person name="Hirsch C.D."/>
            <person name="Kianian S.F."/>
            <person name="Figueroa M."/>
        </authorList>
    </citation>
    <scope>NUCLEOTIDE SEQUENCE [LARGE SCALE GENOMIC DNA]</scope>
    <source>
        <strain evidence="5">12NC29</strain>
    </source>
</reference>
<evidence type="ECO:0000256" key="2">
    <source>
        <dbReference type="ARBA" id="ARBA00022695"/>
    </source>
</evidence>
<dbReference type="OrthoDB" id="2519008at2759"/>
<evidence type="ECO:0000313" key="6">
    <source>
        <dbReference type="Proteomes" id="UP000235388"/>
    </source>
</evidence>
<dbReference type="InterPro" id="IPR021741">
    <property type="entry name" value="DUF3311"/>
</dbReference>
<organism evidence="5 6">
    <name type="scientific">Puccinia coronata f. sp. avenae</name>
    <dbReference type="NCBI Taxonomy" id="200324"/>
    <lineage>
        <taxon>Eukaryota</taxon>
        <taxon>Fungi</taxon>
        <taxon>Dikarya</taxon>
        <taxon>Basidiomycota</taxon>
        <taxon>Pucciniomycotina</taxon>
        <taxon>Pucciniomycetes</taxon>
        <taxon>Pucciniales</taxon>
        <taxon>Pucciniaceae</taxon>
        <taxon>Puccinia</taxon>
    </lineage>
</organism>
<name>A0A2N5W375_9BASI</name>
<dbReference type="Proteomes" id="UP000235388">
    <property type="component" value="Unassembled WGS sequence"/>
</dbReference>
<dbReference type="GO" id="GO:0003676">
    <property type="term" value="F:nucleic acid binding"/>
    <property type="evidence" value="ECO:0007669"/>
    <property type="project" value="InterPro"/>
</dbReference>
<feature type="region of interest" description="Disordered" evidence="4">
    <location>
        <begin position="142"/>
        <end position="164"/>
    </location>
</feature>
<evidence type="ECO:0000313" key="5">
    <source>
        <dbReference type="EMBL" id="PLW56693.1"/>
    </source>
</evidence>
<evidence type="ECO:0000256" key="1">
    <source>
        <dbReference type="ARBA" id="ARBA00022679"/>
    </source>
</evidence>
<comment type="caution">
    <text evidence="5">The sequence shown here is derived from an EMBL/GenBank/DDBJ whole genome shotgun (WGS) entry which is preliminary data.</text>
</comment>
<dbReference type="GO" id="GO:0004190">
    <property type="term" value="F:aspartic-type endopeptidase activity"/>
    <property type="evidence" value="ECO:0007669"/>
    <property type="project" value="InterPro"/>
</dbReference>
<dbReference type="PROSITE" id="PS00141">
    <property type="entry name" value="ASP_PROTEASE"/>
    <property type="match status" value="1"/>
</dbReference>
<dbReference type="AlphaFoldDB" id="A0A2N5W375"/>
<evidence type="ECO:0000256" key="3">
    <source>
        <dbReference type="ARBA" id="ARBA00022918"/>
    </source>
</evidence>
<dbReference type="GO" id="GO:0003964">
    <property type="term" value="F:RNA-directed DNA polymerase activity"/>
    <property type="evidence" value="ECO:0007669"/>
    <property type="project" value="UniProtKB-KW"/>
</dbReference>
<protein>
    <submittedName>
        <fullName evidence="5">Uncharacterized protein</fullName>
    </submittedName>
</protein>
<dbReference type="EMBL" id="PGCJ01000018">
    <property type="protein sequence ID" value="PLW56693.1"/>
    <property type="molecule type" value="Genomic_DNA"/>
</dbReference>
<gene>
    <name evidence="5" type="ORF">PCANC_05109</name>
</gene>
<accession>A0A2N5W375</accession>
<dbReference type="InterPro" id="IPR036397">
    <property type="entry name" value="RNaseH_sf"/>
</dbReference>
<dbReference type="InterPro" id="IPR001969">
    <property type="entry name" value="Aspartic_peptidase_AS"/>
</dbReference>
<dbReference type="Gene3D" id="3.30.420.10">
    <property type="entry name" value="Ribonuclease H-like superfamily/Ribonuclease H"/>
    <property type="match status" value="1"/>
</dbReference>
<evidence type="ECO:0000256" key="4">
    <source>
        <dbReference type="SAM" id="MobiDB-lite"/>
    </source>
</evidence>
<sequence>MVPDKVIVLKLLTILEGVALSWYKSMRLTIRTNNWTYWRQAIINKFGTSNWKRKKQLAFEKDRFVPGETAVADWVTCQYKRLIAFEPNISPESINFKIFGLVSGEVEYAAKTAMPQTGGDISTVINVLEDIVDETRLSRYRNQPRLASAQTGKPLESNKTPDKKKASKELKCWVCNTAGNTSRSCPKKINTVKTEACSESDGDDLGSDPEDPNMIIGLDLTPTLHIAHHRGRNNLVEMSCGGEPCRVLLDSGAACTAGTPVRPGSHKPLESRGLREPLGALIRVPLGTLIRVPFGTLIRGQSGTLIRVPLCPLIRVPNGTVIRVPSGTLIRVPLCPLIRVPNGTLIRSGTLIRVPLCPLIRVPNGTLIRVPNGTLIRVQSGTLIRVPFGTLIRVPLGTLIRVQSGTLIRVPFGTLIRVPLGTLIRVQSGTLIRVPLGILIRVPLGILIRVPLGTLIRVQSGTLIRVPLGILMRVPLGTLIRVPLGTLIRAPRGSRKPLNSRGLREPGRTGVPAVNACPEGVQGLHALQTGVHGQHACPAGPHAKPAVLTPFAFGGACAGPSGVPLSSPLFDFDKSINAILEPDSNPDDFSHQTDGLAERMIQTLEDMLRRYCSFGTTYKDGEGYTHDWVSLLPALEFAYNRG</sequence>
<keyword evidence="2" id="KW-0548">Nucleotidyltransferase</keyword>
<keyword evidence="6" id="KW-1185">Reference proteome</keyword>
<keyword evidence="3" id="KW-0695">RNA-directed DNA polymerase</keyword>
<dbReference type="PANTHER" id="PTHR40034:SF1">
    <property type="entry name" value="BSL5891 PROTEIN"/>
    <property type="match status" value="1"/>
</dbReference>
<dbReference type="PANTHER" id="PTHR40034">
    <property type="entry name" value="BSL5891 PROTEIN"/>
    <property type="match status" value="1"/>
</dbReference>